<evidence type="ECO:0000313" key="2">
    <source>
        <dbReference type="EMBL" id="AWV90770.1"/>
    </source>
</evidence>
<reference evidence="2 3" key="1">
    <citation type="submission" date="2018-06" db="EMBL/GenBank/DDBJ databases">
        <title>Lujinxingia sediminis gen. nov. sp. nov., a new facultative anaerobic member of the class Deltaproteobacteria, and proposal of Lujinxingaceae fam. nov.</title>
        <authorList>
            <person name="Guo L.-Y."/>
            <person name="Li C.-M."/>
            <person name="Wang S."/>
            <person name="Du Z.-J."/>
        </authorList>
    </citation>
    <scope>NUCLEOTIDE SEQUENCE [LARGE SCALE GENOMIC DNA]</scope>
    <source>
        <strain evidence="2 3">FA350</strain>
    </source>
</reference>
<dbReference type="EMBL" id="CP030032">
    <property type="protein sequence ID" value="AWV90770.1"/>
    <property type="molecule type" value="Genomic_DNA"/>
</dbReference>
<dbReference type="Proteomes" id="UP000249799">
    <property type="component" value="Chromosome"/>
</dbReference>
<keyword evidence="1" id="KW-0812">Transmembrane</keyword>
<keyword evidence="1" id="KW-0472">Membrane</keyword>
<name>A0A2Z4FPF2_9DELT</name>
<evidence type="ECO:0000256" key="1">
    <source>
        <dbReference type="SAM" id="Phobius"/>
    </source>
</evidence>
<keyword evidence="3" id="KW-1185">Reference proteome</keyword>
<dbReference type="AlphaFoldDB" id="A0A2Z4FPF2"/>
<evidence type="ECO:0000313" key="3">
    <source>
        <dbReference type="Proteomes" id="UP000249799"/>
    </source>
</evidence>
<keyword evidence="1" id="KW-1133">Transmembrane helix</keyword>
<protein>
    <submittedName>
        <fullName evidence="2">Uncharacterized protein</fullName>
    </submittedName>
</protein>
<dbReference type="KEGG" id="bsed:DN745_16185"/>
<feature type="transmembrane region" description="Helical" evidence="1">
    <location>
        <begin position="21"/>
        <end position="48"/>
    </location>
</feature>
<proteinExistence type="predicted"/>
<accession>A0A2Z4FPF2</accession>
<sequence>MEESMSDKINIVSIQTPRRAWVFPIFGVGIAVAFIMAFFAVTGPYFFIDYEFNAVTWRTQINKRPGMVNALLEELEGKNYSREQLLDMLGESGLEKRPRASNVLEFGGL</sequence>
<organism evidence="2 3">
    <name type="scientific">Bradymonas sediminis</name>
    <dbReference type="NCBI Taxonomy" id="1548548"/>
    <lineage>
        <taxon>Bacteria</taxon>
        <taxon>Deltaproteobacteria</taxon>
        <taxon>Bradymonadales</taxon>
        <taxon>Bradymonadaceae</taxon>
        <taxon>Bradymonas</taxon>
    </lineage>
</organism>
<gene>
    <name evidence="2" type="ORF">DN745_16185</name>
</gene>